<dbReference type="RefSeq" id="WP_166948719.1">
    <property type="nucleotide sequence ID" value="NZ_JAARLZ010000006.1"/>
</dbReference>
<comment type="caution">
    <text evidence="2">The sequence shown here is derived from an EMBL/GenBank/DDBJ whole genome shotgun (WGS) entry which is preliminary data.</text>
</comment>
<protein>
    <submittedName>
        <fullName evidence="2">DUF2796 domain-containing protein</fullName>
    </submittedName>
</protein>
<accession>A0A7X5UAV2</accession>
<keyword evidence="1" id="KW-0732">Signal</keyword>
<evidence type="ECO:0000256" key="1">
    <source>
        <dbReference type="SAM" id="SignalP"/>
    </source>
</evidence>
<keyword evidence="3" id="KW-1185">Reference proteome</keyword>
<name>A0A7X5UAV2_9GAMM</name>
<evidence type="ECO:0000313" key="2">
    <source>
        <dbReference type="EMBL" id="NII07110.1"/>
    </source>
</evidence>
<dbReference type="InterPro" id="IPR021253">
    <property type="entry name" value="ZrgA-like"/>
</dbReference>
<dbReference type="EMBL" id="JAARLZ010000006">
    <property type="protein sequence ID" value="NII07110.1"/>
    <property type="molecule type" value="Genomic_DNA"/>
</dbReference>
<sequence>MSRRNPSFVLVALVLASGASTAAVRHLGAHVHGQATVDIAVDQSHLQVGLHLPGHDAVGFEHPPASAAQRKAFDHAMAVLKAGRWIEPSREASCRLRKADVSAPGLEGEATGGHADMQATYDFDCANAVKLAAVDLRLVEAFPSVQRIVADVISAQGSAEQVLEQGVVRVDIAP</sequence>
<reference evidence="2 3" key="1">
    <citation type="submission" date="2020-03" db="EMBL/GenBank/DDBJ databases">
        <authorList>
            <person name="Lai Q."/>
        </authorList>
    </citation>
    <scope>NUCLEOTIDE SEQUENCE [LARGE SCALE GENOMIC DNA]</scope>
    <source>
        <strain evidence="2 3">CCUG 25036</strain>
    </source>
</reference>
<gene>
    <name evidence="2" type="ORF">HBF25_11990</name>
</gene>
<evidence type="ECO:0000313" key="3">
    <source>
        <dbReference type="Proteomes" id="UP000490980"/>
    </source>
</evidence>
<feature type="chain" id="PRO_5030994269" evidence="1">
    <location>
        <begin position="23"/>
        <end position="174"/>
    </location>
</feature>
<dbReference type="AlphaFoldDB" id="A0A7X5UAV2"/>
<organism evidence="2 3">
    <name type="scientific">Luteibacter anthropi</name>
    <dbReference type="NCBI Taxonomy" id="564369"/>
    <lineage>
        <taxon>Bacteria</taxon>
        <taxon>Pseudomonadati</taxon>
        <taxon>Pseudomonadota</taxon>
        <taxon>Gammaproteobacteria</taxon>
        <taxon>Lysobacterales</taxon>
        <taxon>Rhodanobacteraceae</taxon>
        <taxon>Luteibacter</taxon>
    </lineage>
</organism>
<dbReference type="Proteomes" id="UP000490980">
    <property type="component" value="Unassembled WGS sequence"/>
</dbReference>
<feature type="signal peptide" evidence="1">
    <location>
        <begin position="1"/>
        <end position="22"/>
    </location>
</feature>
<dbReference type="Pfam" id="PF10986">
    <property type="entry name" value="ZrgA"/>
    <property type="match status" value="1"/>
</dbReference>
<proteinExistence type="predicted"/>